<evidence type="ECO:0000313" key="3">
    <source>
        <dbReference type="EMBL" id="KAA6389620.1"/>
    </source>
</evidence>
<dbReference type="AlphaFoldDB" id="A0A5J4W4H2"/>
<comment type="caution">
    <text evidence="3">The sequence shown here is derived from an EMBL/GenBank/DDBJ whole genome shotgun (WGS) entry which is preliminary data.</text>
</comment>
<name>A0A5J4W4H2_9EUKA</name>
<feature type="region of interest" description="Disordered" evidence="1">
    <location>
        <begin position="582"/>
        <end position="635"/>
    </location>
</feature>
<dbReference type="Proteomes" id="UP000324800">
    <property type="component" value="Unassembled WGS sequence"/>
</dbReference>
<keyword evidence="2" id="KW-0472">Membrane</keyword>
<dbReference type="EMBL" id="SNRW01003518">
    <property type="protein sequence ID" value="KAA6389620.1"/>
    <property type="molecule type" value="Genomic_DNA"/>
</dbReference>
<organism evidence="3 4">
    <name type="scientific">Streblomastix strix</name>
    <dbReference type="NCBI Taxonomy" id="222440"/>
    <lineage>
        <taxon>Eukaryota</taxon>
        <taxon>Metamonada</taxon>
        <taxon>Preaxostyla</taxon>
        <taxon>Oxymonadida</taxon>
        <taxon>Streblomastigidae</taxon>
        <taxon>Streblomastix</taxon>
    </lineage>
</organism>
<feature type="compositionally biased region" description="Acidic residues" evidence="1">
    <location>
        <begin position="613"/>
        <end position="635"/>
    </location>
</feature>
<feature type="transmembrane region" description="Helical" evidence="2">
    <location>
        <begin position="515"/>
        <end position="537"/>
    </location>
</feature>
<keyword evidence="2" id="KW-1133">Transmembrane helix</keyword>
<evidence type="ECO:0000256" key="2">
    <source>
        <dbReference type="SAM" id="Phobius"/>
    </source>
</evidence>
<gene>
    <name evidence="3" type="ORF">EZS28_014855</name>
</gene>
<accession>A0A5J4W4H2</accession>
<proteinExistence type="predicted"/>
<sequence>MCIQPPKIVIEPFSSEHTLCYNVSFLADPSECVVIHYSMFPVQDQSDWKVLQSIDEKIRFCYEDFGHNLLTTIFARCVDKNYETSETTQGTLSLQIVPESPSIVTQDIDYGTIFGIDSDCSSCKTAYQVLKEGDESPIEVQYRGVRVLDPKAKAIMAFDKLLNKDNNDYTKGDIYQEEVQSNPVDPIPTIFPPPGNYCNKVETKIESSSEWSYVRCTDQEGAQPLLSPLDESIHVIEQSKTISCSIFYNGIDLLPHSHTPYRYNIFKSPQLLIYQQDRNSILNIKNNTSKIKLDNTDNSQLYSFSIKSPDINAVVEEEMNDISHITSHDGLLPFYIQSTFRVRSGKAVQFSVRKEQQGHNLEEQILYYALYNSKVLGGREIELDLLRTIERTISPGSMSSSITVRYGSQFLQETADWEDSMIVEKYETLRLNVPQKYKHMDFNEQSSEILLSVGWDLVICTILVNEAQGSCPTWPPKCHRVVVTPYEKEDVGSMSFFESLLDLDYYKHKMMIKKVLLTFAAVLSLLIMGVATFCRLFKWGKEGLITAHKDRKEKKESKLRKMHLIKLKLELNKLKKEQEKNLKDQLSAETQEDNYNKREKEQCSSDAFMKGEDSDEYEYQEENEILEEENEYKND</sequence>
<protein>
    <submittedName>
        <fullName evidence="3">Uncharacterized protein</fullName>
    </submittedName>
</protein>
<feature type="compositionally biased region" description="Basic and acidic residues" evidence="1">
    <location>
        <begin position="594"/>
        <end position="603"/>
    </location>
</feature>
<evidence type="ECO:0000313" key="4">
    <source>
        <dbReference type="Proteomes" id="UP000324800"/>
    </source>
</evidence>
<reference evidence="3 4" key="1">
    <citation type="submission" date="2019-03" db="EMBL/GenBank/DDBJ databases">
        <title>Single cell metagenomics reveals metabolic interactions within the superorganism composed of flagellate Streblomastix strix and complex community of Bacteroidetes bacteria on its surface.</title>
        <authorList>
            <person name="Treitli S.C."/>
            <person name="Kolisko M."/>
            <person name="Husnik F."/>
            <person name="Keeling P."/>
            <person name="Hampl V."/>
        </authorList>
    </citation>
    <scope>NUCLEOTIDE SEQUENCE [LARGE SCALE GENOMIC DNA]</scope>
    <source>
        <strain evidence="3">ST1C</strain>
    </source>
</reference>
<evidence type="ECO:0000256" key="1">
    <source>
        <dbReference type="SAM" id="MobiDB-lite"/>
    </source>
</evidence>
<keyword evidence="2" id="KW-0812">Transmembrane</keyword>